<accession>A0A162FFJ1</accession>
<feature type="domain" description="HEPN" evidence="2">
    <location>
        <begin position="2"/>
        <end position="70"/>
    </location>
</feature>
<dbReference type="OrthoDB" id="78331at2157"/>
<dbReference type="Pfam" id="PF05168">
    <property type="entry name" value="HEPN"/>
    <property type="match status" value="1"/>
</dbReference>
<dbReference type="PANTHER" id="PTHR36565">
    <property type="entry name" value="UPF0332 PROTEIN TM_1000"/>
    <property type="match status" value="1"/>
</dbReference>
<comment type="caution">
    <text evidence="3">The sequence shown here is derived from an EMBL/GenBank/DDBJ whole genome shotgun (WGS) entry which is preliminary data.</text>
</comment>
<evidence type="ECO:0000256" key="1">
    <source>
        <dbReference type="ARBA" id="ARBA00038248"/>
    </source>
</evidence>
<comment type="similarity">
    <text evidence="1">Belongs to the UPF0332 family.</text>
</comment>
<gene>
    <name evidence="3" type="ORF">MBFIL_11500</name>
</gene>
<evidence type="ECO:0000313" key="4">
    <source>
        <dbReference type="Proteomes" id="UP000077066"/>
    </source>
</evidence>
<dbReference type="STRING" id="55758.MBFIL_11500"/>
<dbReference type="RefSeq" id="WP_066972484.1">
    <property type="nucleotide sequence ID" value="NZ_LWMT01000230.1"/>
</dbReference>
<dbReference type="Proteomes" id="UP000077066">
    <property type="component" value="Unassembled WGS sequence"/>
</dbReference>
<dbReference type="Gene3D" id="1.20.120.330">
    <property type="entry name" value="Nucleotidyltransferases domain 2"/>
    <property type="match status" value="1"/>
</dbReference>
<dbReference type="InterPro" id="IPR052226">
    <property type="entry name" value="UPF0332_toxin"/>
</dbReference>
<dbReference type="PATRIC" id="fig|55758.3.peg.1318"/>
<dbReference type="SUPFAM" id="SSF81593">
    <property type="entry name" value="Nucleotidyltransferase substrate binding subunit/domain"/>
    <property type="match status" value="1"/>
</dbReference>
<dbReference type="EMBL" id="LWMT01000230">
    <property type="protein sequence ID" value="KZX12345.1"/>
    <property type="molecule type" value="Genomic_DNA"/>
</dbReference>
<dbReference type="AlphaFoldDB" id="A0A162FFJ1"/>
<dbReference type="InterPro" id="IPR007842">
    <property type="entry name" value="HEPN_dom"/>
</dbReference>
<name>A0A162FFJ1_9EURY</name>
<evidence type="ECO:0000313" key="3">
    <source>
        <dbReference type="EMBL" id="KZX12345.1"/>
    </source>
</evidence>
<dbReference type="PANTHER" id="PTHR36565:SF1">
    <property type="entry name" value="UPF0332 PROTEIN TM_1000"/>
    <property type="match status" value="1"/>
</dbReference>
<protein>
    <submittedName>
        <fullName evidence="3">HEPN domain protein</fullName>
    </submittedName>
</protein>
<proteinExistence type="inferred from homology"/>
<keyword evidence="4" id="KW-1185">Reference proteome</keyword>
<sequence length="88" mass="10069">MDDIIEKALISLEVAESNLNNRYYPDSINRSYYAVFHAAKALLIKKGIITKTHSGTISAFGLEYIKKEALIKKMTFLLILKMIKKCWS</sequence>
<organism evidence="3 4">
    <name type="scientific">Methanobrevibacter filiformis</name>
    <dbReference type="NCBI Taxonomy" id="55758"/>
    <lineage>
        <taxon>Archaea</taxon>
        <taxon>Methanobacteriati</taxon>
        <taxon>Methanobacteriota</taxon>
        <taxon>Methanomada group</taxon>
        <taxon>Methanobacteria</taxon>
        <taxon>Methanobacteriales</taxon>
        <taxon>Methanobacteriaceae</taxon>
        <taxon>Methanobrevibacter</taxon>
    </lineage>
</organism>
<evidence type="ECO:0000259" key="2">
    <source>
        <dbReference type="Pfam" id="PF05168"/>
    </source>
</evidence>
<reference evidence="3 4" key="1">
    <citation type="submission" date="2016-04" db="EMBL/GenBank/DDBJ databases">
        <title>Genome sequence of Methanobrevibacter filiformis DSM 11501.</title>
        <authorList>
            <person name="Poehlein A."/>
            <person name="Seedorf H."/>
            <person name="Daniel R."/>
        </authorList>
    </citation>
    <scope>NUCLEOTIDE SEQUENCE [LARGE SCALE GENOMIC DNA]</scope>
    <source>
        <strain evidence="3 4">DSM 11501</strain>
    </source>
</reference>